<feature type="domain" description="BTB" evidence="2">
    <location>
        <begin position="116"/>
        <end position="139"/>
    </location>
</feature>
<dbReference type="InterPro" id="IPR000210">
    <property type="entry name" value="BTB/POZ_dom"/>
</dbReference>
<keyword evidence="4" id="KW-1185">Reference proteome</keyword>
<gene>
    <name evidence="3" type="ORF">PCOR1329_LOCUS76325</name>
</gene>
<dbReference type="SUPFAM" id="SSF54695">
    <property type="entry name" value="POZ domain"/>
    <property type="match status" value="1"/>
</dbReference>
<comment type="caution">
    <text evidence="3">The sequence shown here is derived from an EMBL/GenBank/DDBJ whole genome shotgun (WGS) entry which is preliminary data.</text>
</comment>
<dbReference type="PROSITE" id="PS50097">
    <property type="entry name" value="BTB"/>
    <property type="match status" value="1"/>
</dbReference>
<protein>
    <recommendedName>
        <fullName evidence="2">BTB domain-containing protein</fullName>
    </recommendedName>
</protein>
<dbReference type="Proteomes" id="UP001189429">
    <property type="component" value="Unassembled WGS sequence"/>
</dbReference>
<feature type="region of interest" description="Disordered" evidence="1">
    <location>
        <begin position="1"/>
        <end position="84"/>
    </location>
</feature>
<sequence length="290" mass="30485">MPPKAAVLKRPAAAKCPEPEPEEVEDEEEEPEESAVEEPAAESAAELAARVMHVSATKSAPPTSAAGGAPAEATPSSPAKPAAPEPLRVRYEAADAPRPAPLRGGLLRLQREGRLCDAALLVAGERLPVHRVVLAAHSDDLGDRSELDLQAMSREAADILLLYLYGEVADAAAFSPSSGQVLEEVLQLAFELGLAPLAELCAARLAADTDVANVAARVRLCEQRGLPRLREALVRALLEDGAALQTVAQDAVTVNHPALMQELLAAIAQQARAAAEADGADRPRKQARCR</sequence>
<proteinExistence type="predicted"/>
<feature type="compositionally biased region" description="Acidic residues" evidence="1">
    <location>
        <begin position="19"/>
        <end position="40"/>
    </location>
</feature>
<accession>A0ABN9XG14</accession>
<dbReference type="SMART" id="SM00225">
    <property type="entry name" value="BTB"/>
    <property type="match status" value="1"/>
</dbReference>
<reference evidence="3" key="1">
    <citation type="submission" date="2023-10" db="EMBL/GenBank/DDBJ databases">
        <authorList>
            <person name="Chen Y."/>
            <person name="Shah S."/>
            <person name="Dougan E. K."/>
            <person name="Thang M."/>
            <person name="Chan C."/>
        </authorList>
    </citation>
    <scope>NUCLEOTIDE SEQUENCE [LARGE SCALE GENOMIC DNA]</scope>
</reference>
<evidence type="ECO:0000313" key="4">
    <source>
        <dbReference type="Proteomes" id="UP001189429"/>
    </source>
</evidence>
<dbReference type="Pfam" id="PF00651">
    <property type="entry name" value="BTB"/>
    <property type="match status" value="1"/>
</dbReference>
<name>A0ABN9XG14_9DINO</name>
<dbReference type="InterPro" id="IPR011333">
    <property type="entry name" value="SKP1/BTB/POZ_sf"/>
</dbReference>
<evidence type="ECO:0000313" key="3">
    <source>
        <dbReference type="EMBL" id="CAK0898483.1"/>
    </source>
</evidence>
<evidence type="ECO:0000259" key="2">
    <source>
        <dbReference type="PROSITE" id="PS50097"/>
    </source>
</evidence>
<organism evidence="3 4">
    <name type="scientific">Prorocentrum cordatum</name>
    <dbReference type="NCBI Taxonomy" id="2364126"/>
    <lineage>
        <taxon>Eukaryota</taxon>
        <taxon>Sar</taxon>
        <taxon>Alveolata</taxon>
        <taxon>Dinophyceae</taxon>
        <taxon>Prorocentrales</taxon>
        <taxon>Prorocentraceae</taxon>
        <taxon>Prorocentrum</taxon>
    </lineage>
</organism>
<evidence type="ECO:0000256" key="1">
    <source>
        <dbReference type="SAM" id="MobiDB-lite"/>
    </source>
</evidence>
<dbReference type="Gene3D" id="3.30.710.10">
    <property type="entry name" value="Potassium Channel Kv1.1, Chain A"/>
    <property type="match status" value="1"/>
</dbReference>
<dbReference type="EMBL" id="CAUYUJ010020481">
    <property type="protein sequence ID" value="CAK0898483.1"/>
    <property type="molecule type" value="Genomic_DNA"/>
</dbReference>
<feature type="compositionally biased region" description="Low complexity" evidence="1">
    <location>
        <begin position="41"/>
        <end position="84"/>
    </location>
</feature>